<comment type="caution">
    <text evidence="2">The sequence shown here is derived from an EMBL/GenBank/DDBJ whole genome shotgun (WGS) entry which is preliminary data.</text>
</comment>
<reference evidence="2" key="1">
    <citation type="submission" date="2022-02" db="EMBL/GenBank/DDBJ databases">
        <title>Halalkalibacter sp. nov. isolated from Lonar Lake, India.</title>
        <authorList>
            <person name="Joshi A."/>
            <person name="Thite S."/>
            <person name="Lodha T."/>
        </authorList>
    </citation>
    <scope>NUCLEOTIDE SEQUENCE</scope>
    <source>
        <strain evidence="2">MEB205</strain>
    </source>
</reference>
<dbReference type="EMBL" id="JAKRYL010000046">
    <property type="protein sequence ID" value="MCL7749922.1"/>
    <property type="molecule type" value="Genomic_DNA"/>
</dbReference>
<gene>
    <name evidence="2" type="ORF">MF646_22725</name>
</gene>
<organism evidence="2 3">
    <name type="scientific">Halalkalibacter alkaliphilus</name>
    <dbReference type="NCBI Taxonomy" id="2917993"/>
    <lineage>
        <taxon>Bacteria</taxon>
        <taxon>Bacillati</taxon>
        <taxon>Bacillota</taxon>
        <taxon>Bacilli</taxon>
        <taxon>Bacillales</taxon>
        <taxon>Bacillaceae</taxon>
        <taxon>Halalkalibacter</taxon>
    </lineage>
</organism>
<sequence>MKRWQIFLLSWVMAGIIGVLGAVIALNLETLTTVQLILLMIVMGVGVGGGLGLILKKLNN</sequence>
<evidence type="ECO:0000313" key="3">
    <source>
        <dbReference type="Proteomes" id="UP001139150"/>
    </source>
</evidence>
<evidence type="ECO:0000313" key="2">
    <source>
        <dbReference type="EMBL" id="MCL7749922.1"/>
    </source>
</evidence>
<keyword evidence="3" id="KW-1185">Reference proteome</keyword>
<feature type="transmembrane region" description="Helical" evidence="1">
    <location>
        <begin position="34"/>
        <end position="55"/>
    </location>
</feature>
<dbReference type="AlphaFoldDB" id="A0A9X2CX78"/>
<keyword evidence="1" id="KW-0472">Membrane</keyword>
<evidence type="ECO:0000256" key="1">
    <source>
        <dbReference type="SAM" id="Phobius"/>
    </source>
</evidence>
<dbReference type="Proteomes" id="UP001139150">
    <property type="component" value="Unassembled WGS sequence"/>
</dbReference>
<proteinExistence type="predicted"/>
<feature type="transmembrane region" description="Helical" evidence="1">
    <location>
        <begin position="7"/>
        <end position="28"/>
    </location>
</feature>
<accession>A0A9X2CX78</accession>
<dbReference type="RefSeq" id="WP_250098769.1">
    <property type="nucleotide sequence ID" value="NZ_JAKRYL010000046.1"/>
</dbReference>
<protein>
    <submittedName>
        <fullName evidence="2">Uncharacterized protein</fullName>
    </submittedName>
</protein>
<keyword evidence="1" id="KW-1133">Transmembrane helix</keyword>
<name>A0A9X2CX78_9BACI</name>
<keyword evidence="1" id="KW-0812">Transmembrane</keyword>